<dbReference type="Pfam" id="PF02517">
    <property type="entry name" value="Rce1-like"/>
    <property type="match status" value="1"/>
</dbReference>
<evidence type="ECO:0000256" key="1">
    <source>
        <dbReference type="ARBA" id="ARBA00023159"/>
    </source>
</evidence>
<feature type="transmembrane region" description="Helical" evidence="2">
    <location>
        <begin position="308"/>
        <end position="330"/>
    </location>
</feature>
<dbReference type="InterPro" id="IPR003675">
    <property type="entry name" value="Rce1/LyrA-like_dom"/>
</dbReference>
<keyword evidence="1" id="KW-0010">Activator</keyword>
<dbReference type="InterPro" id="IPR014710">
    <property type="entry name" value="RmlC-like_jellyroll"/>
</dbReference>
<dbReference type="GO" id="GO:0080120">
    <property type="term" value="P:CAAX-box protein maturation"/>
    <property type="evidence" value="ECO:0007669"/>
    <property type="project" value="UniProtKB-ARBA"/>
</dbReference>
<reference evidence="4" key="1">
    <citation type="submission" date="2022-02" db="EMBL/GenBank/DDBJ databases">
        <title>Halalkalibacter sp. nov. isolated from Lonar Lake, India.</title>
        <authorList>
            <person name="Joshi A."/>
            <person name="Thite S."/>
            <person name="Lodha T."/>
        </authorList>
    </citation>
    <scope>NUCLEOTIDE SEQUENCE</scope>
    <source>
        <strain evidence="4">MEB205</strain>
    </source>
</reference>
<keyword evidence="2" id="KW-0472">Membrane</keyword>
<protein>
    <submittedName>
        <fullName evidence="4">Cyclic nucleotide-binding domain-containing protein</fullName>
    </submittedName>
</protein>
<dbReference type="AlphaFoldDB" id="A0A9X1ZYS8"/>
<keyword evidence="5" id="KW-1185">Reference proteome</keyword>
<dbReference type="GO" id="GO:0003700">
    <property type="term" value="F:DNA-binding transcription factor activity"/>
    <property type="evidence" value="ECO:0007669"/>
    <property type="project" value="TreeGrafter"/>
</dbReference>
<feature type="transmembrane region" description="Helical" evidence="2">
    <location>
        <begin position="224"/>
        <end position="246"/>
    </location>
</feature>
<dbReference type="GO" id="GO:0004175">
    <property type="term" value="F:endopeptidase activity"/>
    <property type="evidence" value="ECO:0007669"/>
    <property type="project" value="UniProtKB-ARBA"/>
</dbReference>
<feature type="transmembrane region" description="Helical" evidence="2">
    <location>
        <begin position="350"/>
        <end position="371"/>
    </location>
</feature>
<dbReference type="CDD" id="cd00038">
    <property type="entry name" value="CAP_ED"/>
    <property type="match status" value="1"/>
</dbReference>
<proteinExistence type="predicted"/>
<feature type="transmembrane region" description="Helical" evidence="2">
    <location>
        <begin position="149"/>
        <end position="174"/>
    </location>
</feature>
<dbReference type="PANTHER" id="PTHR24567">
    <property type="entry name" value="CRP FAMILY TRANSCRIPTIONAL REGULATORY PROTEIN"/>
    <property type="match status" value="1"/>
</dbReference>
<evidence type="ECO:0000313" key="5">
    <source>
        <dbReference type="Proteomes" id="UP001139150"/>
    </source>
</evidence>
<accession>A0A9X1ZYS8</accession>
<dbReference type="PANTHER" id="PTHR24567:SF26">
    <property type="entry name" value="REGULATORY PROTEIN YEIL"/>
    <property type="match status" value="1"/>
</dbReference>
<organism evidence="4 5">
    <name type="scientific">Halalkalibacter alkaliphilus</name>
    <dbReference type="NCBI Taxonomy" id="2917993"/>
    <lineage>
        <taxon>Bacteria</taxon>
        <taxon>Bacillati</taxon>
        <taxon>Bacillota</taxon>
        <taxon>Bacilli</taxon>
        <taxon>Bacillales</taxon>
        <taxon>Bacillaceae</taxon>
        <taxon>Halalkalibacter</taxon>
    </lineage>
</organism>
<name>A0A9X1ZYS8_9BACI</name>
<dbReference type="InterPro" id="IPR000595">
    <property type="entry name" value="cNMP-bd_dom"/>
</dbReference>
<dbReference type="Pfam" id="PF00027">
    <property type="entry name" value="cNMP_binding"/>
    <property type="match status" value="1"/>
</dbReference>
<dbReference type="InterPro" id="IPR050397">
    <property type="entry name" value="Env_Response_Regulators"/>
</dbReference>
<comment type="caution">
    <text evidence="4">The sequence shown here is derived from an EMBL/GenBank/DDBJ whole genome shotgun (WGS) entry which is preliminary data.</text>
</comment>
<dbReference type="Proteomes" id="UP001139150">
    <property type="component" value="Unassembled WGS sequence"/>
</dbReference>
<dbReference type="SUPFAM" id="SSF51206">
    <property type="entry name" value="cAMP-binding domain-like"/>
    <property type="match status" value="1"/>
</dbReference>
<gene>
    <name evidence="4" type="ORF">MF646_03205</name>
</gene>
<evidence type="ECO:0000256" key="2">
    <source>
        <dbReference type="SAM" id="Phobius"/>
    </source>
</evidence>
<dbReference type="GO" id="GO:0005829">
    <property type="term" value="C:cytosol"/>
    <property type="evidence" value="ECO:0007669"/>
    <property type="project" value="TreeGrafter"/>
</dbReference>
<sequence>MISTNVDLSAEMKSNHLTAEFTEHEMKMLSKFSELVYYKKGDFIIKEGEPNSFLYIIKSGMVQLFKGDKSLVYKDGAMFGDRTFFDESQQQTETVISQGPTSVIKINVAMLFAADRYKDLQVRLLSKVASQLSTELEQRNERERKSYKALGMLTTNLLTVTSIYTLLLISLTVFVEAVGVSTYVDISIIIIFALVMVIIMKKSGYSFESFGVTTKNWKRHSKEAILLTLPVLFFFLILKWGLITFIPAFSHIPLFNIEATFADIGFSYSVFAFSVVVYILFSVVQEFIARAGLQSALYKFLPYTKRKVLISILLSNLLFAMAHSHINIWFALTAFLPGLYWGWMFARQRSLVGVSISHMMIGIWVLFILGFTEFLTL</sequence>
<dbReference type="EMBL" id="JAKRYL010000002">
    <property type="protein sequence ID" value="MCL7746122.1"/>
    <property type="molecule type" value="Genomic_DNA"/>
</dbReference>
<feature type="transmembrane region" description="Helical" evidence="2">
    <location>
        <begin position="266"/>
        <end position="288"/>
    </location>
</feature>
<feature type="domain" description="Cyclic nucleotide-binding" evidence="3">
    <location>
        <begin position="17"/>
        <end position="107"/>
    </location>
</feature>
<evidence type="ECO:0000259" key="3">
    <source>
        <dbReference type="PROSITE" id="PS50042"/>
    </source>
</evidence>
<dbReference type="RefSeq" id="WP_250095048.1">
    <property type="nucleotide sequence ID" value="NZ_JAKRYL010000002.1"/>
</dbReference>
<dbReference type="Gene3D" id="2.60.120.10">
    <property type="entry name" value="Jelly Rolls"/>
    <property type="match status" value="1"/>
</dbReference>
<keyword evidence="2" id="KW-1133">Transmembrane helix</keyword>
<keyword evidence="2" id="KW-0812">Transmembrane</keyword>
<evidence type="ECO:0000313" key="4">
    <source>
        <dbReference type="EMBL" id="MCL7746122.1"/>
    </source>
</evidence>
<dbReference type="PROSITE" id="PS50042">
    <property type="entry name" value="CNMP_BINDING_3"/>
    <property type="match status" value="1"/>
</dbReference>
<feature type="transmembrane region" description="Helical" evidence="2">
    <location>
        <begin position="180"/>
        <end position="200"/>
    </location>
</feature>
<dbReference type="SMART" id="SM00100">
    <property type="entry name" value="cNMP"/>
    <property type="match status" value="1"/>
</dbReference>
<dbReference type="InterPro" id="IPR018490">
    <property type="entry name" value="cNMP-bd_dom_sf"/>
</dbReference>